<keyword evidence="4" id="KW-0804">Transcription</keyword>
<dbReference type="GO" id="GO:0003677">
    <property type="term" value="F:DNA binding"/>
    <property type="evidence" value="ECO:0007669"/>
    <property type="project" value="UniProtKB-KW"/>
</dbReference>
<name>A0A6N8IHN3_9ACTN</name>
<sequence>MSCPAPCSSLTGVSILTRMRQERAFAFFIRRFDLASQVGCFVCEEVREAVVGKGDARYHQDECSDRDGRGKDAVKLEHIREFVASARCDSFQEAADRLYVARPTLSNHMRGLEQELGFALFDRSDSNELTETGTVFLDGMERALEVIDSGLERCHALADLREEQDPVVNISLRCSVFELRAMLEKSCLCRYAFASYDNKRPMLYPFTQEGADVMVMYDLDLLPSLRAEAAGMGLRYERYGHEPCAIAMRKDHPLAQGPLTRERLRGVEVAQLDVIESESWKRIIVHMLGDGMDLRFHLIPMDNLLSFWTVDLGDSIFISIKSMLSQYFARREGYVIRDLVDDAPLLMPRSLVYRPISERPCIVPVLEAFREHLSRGGL</sequence>
<dbReference type="PANTHER" id="PTHR30346">
    <property type="entry name" value="TRANSCRIPTIONAL DUAL REGULATOR HCAR-RELATED"/>
    <property type="match status" value="1"/>
</dbReference>
<evidence type="ECO:0000313" key="7">
    <source>
        <dbReference type="Proteomes" id="UP000468327"/>
    </source>
</evidence>
<proteinExistence type="inferred from homology"/>
<evidence type="ECO:0000313" key="6">
    <source>
        <dbReference type="EMBL" id="MVN15411.1"/>
    </source>
</evidence>
<dbReference type="SUPFAM" id="SSF46785">
    <property type="entry name" value="Winged helix' DNA-binding domain"/>
    <property type="match status" value="1"/>
</dbReference>
<protein>
    <submittedName>
        <fullName evidence="6">LysR family transcriptional regulator</fullName>
    </submittedName>
</protein>
<dbReference type="GO" id="GO:0003700">
    <property type="term" value="F:DNA-binding transcription factor activity"/>
    <property type="evidence" value="ECO:0007669"/>
    <property type="project" value="InterPro"/>
</dbReference>
<dbReference type="Gene3D" id="1.10.10.10">
    <property type="entry name" value="Winged helix-like DNA-binding domain superfamily/Winged helix DNA-binding domain"/>
    <property type="match status" value="1"/>
</dbReference>
<evidence type="ECO:0000256" key="3">
    <source>
        <dbReference type="ARBA" id="ARBA00023125"/>
    </source>
</evidence>
<dbReference type="Pfam" id="PF00126">
    <property type="entry name" value="HTH_1"/>
    <property type="match status" value="1"/>
</dbReference>
<keyword evidence="7" id="KW-1185">Reference proteome</keyword>
<gene>
    <name evidence="6" type="ORF">GO738_08660</name>
</gene>
<keyword evidence="3" id="KW-0238">DNA-binding</keyword>
<evidence type="ECO:0000259" key="5">
    <source>
        <dbReference type="PROSITE" id="PS50931"/>
    </source>
</evidence>
<feature type="domain" description="HTH lysR-type" evidence="5">
    <location>
        <begin position="74"/>
        <end position="130"/>
    </location>
</feature>
<dbReference type="InterPro" id="IPR000847">
    <property type="entry name" value="LysR_HTH_N"/>
</dbReference>
<evidence type="ECO:0000256" key="1">
    <source>
        <dbReference type="ARBA" id="ARBA00009437"/>
    </source>
</evidence>
<dbReference type="GO" id="GO:0032993">
    <property type="term" value="C:protein-DNA complex"/>
    <property type="evidence" value="ECO:0007669"/>
    <property type="project" value="TreeGrafter"/>
</dbReference>
<dbReference type="AlphaFoldDB" id="A0A6N8IHN3"/>
<dbReference type="Proteomes" id="UP000468327">
    <property type="component" value="Unassembled WGS sequence"/>
</dbReference>
<reference evidence="6 7" key="1">
    <citation type="submission" date="2019-11" db="EMBL/GenBank/DDBJ databases">
        <title>Whole genome shotgun sequencing (WGS) data from Adlercreutzia equolifaciens ResAG-91, Eggerthella lenta MRI-F36, MRI-F37, MRI-F40, ResAG-49, ResAG-88, ResAG-121, ResAG-145, and Gordonibacter sp. ResAG-5, ResAG-26, ResAG-43, ResAG-50, ResAG-59.</title>
        <authorList>
            <person name="Stoll D.A."/>
            <person name="Danylec N."/>
            <person name="Franz C.M.A.P."/>
            <person name="Huch M."/>
        </authorList>
    </citation>
    <scope>NUCLEOTIDE SEQUENCE [LARGE SCALE GENOMIC DNA]</scope>
    <source>
        <strain evidence="6 7">ResAG-59</strain>
    </source>
</reference>
<keyword evidence="2" id="KW-0805">Transcription regulation</keyword>
<organism evidence="6 7">
    <name type="scientific">Gordonibacter urolithinfaciens</name>
    <dbReference type="NCBI Taxonomy" id="1335613"/>
    <lineage>
        <taxon>Bacteria</taxon>
        <taxon>Bacillati</taxon>
        <taxon>Actinomycetota</taxon>
        <taxon>Coriobacteriia</taxon>
        <taxon>Eggerthellales</taxon>
        <taxon>Eggerthellaceae</taxon>
        <taxon>Gordonibacter</taxon>
    </lineage>
</organism>
<evidence type="ECO:0000256" key="2">
    <source>
        <dbReference type="ARBA" id="ARBA00023015"/>
    </source>
</evidence>
<dbReference type="EMBL" id="WPOC01000012">
    <property type="protein sequence ID" value="MVN15411.1"/>
    <property type="molecule type" value="Genomic_DNA"/>
</dbReference>
<dbReference type="InterPro" id="IPR036390">
    <property type="entry name" value="WH_DNA-bd_sf"/>
</dbReference>
<dbReference type="InterPro" id="IPR036388">
    <property type="entry name" value="WH-like_DNA-bd_sf"/>
</dbReference>
<dbReference type="SUPFAM" id="SSF53850">
    <property type="entry name" value="Periplasmic binding protein-like II"/>
    <property type="match status" value="1"/>
</dbReference>
<comment type="similarity">
    <text evidence="1">Belongs to the LysR transcriptional regulatory family.</text>
</comment>
<dbReference type="PANTHER" id="PTHR30346:SF17">
    <property type="entry name" value="LYSR FAMILY TRANSCRIPTIONAL REGULATOR"/>
    <property type="match status" value="1"/>
</dbReference>
<accession>A0A6N8IHN3</accession>
<evidence type="ECO:0000256" key="4">
    <source>
        <dbReference type="ARBA" id="ARBA00023163"/>
    </source>
</evidence>
<dbReference type="PROSITE" id="PS50931">
    <property type="entry name" value="HTH_LYSR"/>
    <property type="match status" value="1"/>
</dbReference>
<comment type="caution">
    <text evidence="6">The sequence shown here is derived from an EMBL/GenBank/DDBJ whole genome shotgun (WGS) entry which is preliminary data.</text>
</comment>
<dbReference type="PRINTS" id="PR00039">
    <property type="entry name" value="HTHLYSR"/>
</dbReference>